<proteinExistence type="predicted"/>
<reference evidence="3" key="1">
    <citation type="journal article" date="2019" name="Int. J. Syst. Evol. Microbiol.">
        <title>The Global Catalogue of Microorganisms (GCM) 10K type strain sequencing project: providing services to taxonomists for standard genome sequencing and annotation.</title>
        <authorList>
            <consortium name="The Broad Institute Genomics Platform"/>
            <consortium name="The Broad Institute Genome Sequencing Center for Infectious Disease"/>
            <person name="Wu L."/>
            <person name="Ma J."/>
        </authorList>
    </citation>
    <scope>NUCLEOTIDE SEQUENCE [LARGE SCALE GENOMIC DNA]</scope>
    <source>
        <strain evidence="3">JCM 18081</strain>
    </source>
</reference>
<name>A0ABP9D5W7_9ACTN</name>
<evidence type="ECO:0000313" key="3">
    <source>
        <dbReference type="Proteomes" id="UP001501265"/>
    </source>
</evidence>
<gene>
    <name evidence="2" type="ORF">GCM10023220_67580</name>
</gene>
<comment type="caution">
    <text evidence="2">The sequence shown here is derived from an EMBL/GenBank/DDBJ whole genome shotgun (WGS) entry which is preliminary data.</text>
</comment>
<dbReference type="EMBL" id="BAABIG010000089">
    <property type="protein sequence ID" value="GAA4824270.1"/>
    <property type="molecule type" value="Genomic_DNA"/>
</dbReference>
<sequence>MTTPAELRVRADELENRVPPATAGPRTDDERMWLEKAAALRTEADQQEEREWERTGLIPCSDCGTVVRTTTLETLPAHGCTARQRAARTTEK</sequence>
<accession>A0ABP9D5W7</accession>
<feature type="compositionally biased region" description="Basic and acidic residues" evidence="1">
    <location>
        <begin position="7"/>
        <end position="16"/>
    </location>
</feature>
<feature type="region of interest" description="Disordered" evidence="1">
    <location>
        <begin position="1"/>
        <end position="28"/>
    </location>
</feature>
<keyword evidence="3" id="KW-1185">Reference proteome</keyword>
<dbReference type="Proteomes" id="UP001501265">
    <property type="component" value="Unassembled WGS sequence"/>
</dbReference>
<organism evidence="2 3">
    <name type="scientific">Streptomyces ziwulingensis</name>
    <dbReference type="NCBI Taxonomy" id="1045501"/>
    <lineage>
        <taxon>Bacteria</taxon>
        <taxon>Bacillati</taxon>
        <taxon>Actinomycetota</taxon>
        <taxon>Actinomycetes</taxon>
        <taxon>Kitasatosporales</taxon>
        <taxon>Streptomycetaceae</taxon>
        <taxon>Streptomyces</taxon>
    </lineage>
</organism>
<evidence type="ECO:0008006" key="4">
    <source>
        <dbReference type="Google" id="ProtNLM"/>
    </source>
</evidence>
<evidence type="ECO:0000313" key="2">
    <source>
        <dbReference type="EMBL" id="GAA4824270.1"/>
    </source>
</evidence>
<evidence type="ECO:0000256" key="1">
    <source>
        <dbReference type="SAM" id="MobiDB-lite"/>
    </source>
</evidence>
<protein>
    <recommendedName>
        <fullName evidence="4">DksA C4-type domain-containing protein</fullName>
    </recommendedName>
</protein>
<dbReference type="RefSeq" id="WP_345624506.1">
    <property type="nucleotide sequence ID" value="NZ_BAABIG010000089.1"/>
</dbReference>